<dbReference type="Gene3D" id="1.10.510.10">
    <property type="entry name" value="Transferase(Phosphotransferase) domain 1"/>
    <property type="match status" value="1"/>
</dbReference>
<evidence type="ECO:0000313" key="3">
    <source>
        <dbReference type="Proteomes" id="UP001470230"/>
    </source>
</evidence>
<protein>
    <recommendedName>
        <fullName evidence="1">Protein kinase domain-containing protein</fullName>
    </recommendedName>
</protein>
<dbReference type="SUPFAM" id="SSF81901">
    <property type="entry name" value="HCP-like"/>
    <property type="match status" value="2"/>
</dbReference>
<dbReference type="InterPro" id="IPR006597">
    <property type="entry name" value="Sel1-like"/>
</dbReference>
<dbReference type="InterPro" id="IPR000719">
    <property type="entry name" value="Prot_kinase_dom"/>
</dbReference>
<dbReference type="SUPFAM" id="SSF56112">
    <property type="entry name" value="Protein kinase-like (PK-like)"/>
    <property type="match status" value="1"/>
</dbReference>
<comment type="caution">
    <text evidence="2">The sequence shown here is derived from an EMBL/GenBank/DDBJ whole genome shotgun (WGS) entry which is preliminary data.</text>
</comment>
<dbReference type="Pfam" id="PF08238">
    <property type="entry name" value="Sel1"/>
    <property type="match status" value="7"/>
</dbReference>
<reference evidence="2 3" key="1">
    <citation type="submission" date="2024-04" db="EMBL/GenBank/DDBJ databases">
        <title>Tritrichomonas musculus Genome.</title>
        <authorList>
            <person name="Alves-Ferreira E."/>
            <person name="Grigg M."/>
            <person name="Lorenzi H."/>
            <person name="Galac M."/>
        </authorList>
    </citation>
    <scope>NUCLEOTIDE SEQUENCE [LARGE SCALE GENOMIC DNA]</scope>
    <source>
        <strain evidence="2 3">EAF2021</strain>
    </source>
</reference>
<evidence type="ECO:0000259" key="1">
    <source>
        <dbReference type="PROSITE" id="PS50011"/>
    </source>
</evidence>
<dbReference type="InterPro" id="IPR011990">
    <property type="entry name" value="TPR-like_helical_dom_sf"/>
</dbReference>
<dbReference type="PANTHER" id="PTHR43628">
    <property type="entry name" value="ACTIVATOR OF C KINASE PROTEIN 1-RELATED"/>
    <property type="match status" value="1"/>
</dbReference>
<dbReference type="Proteomes" id="UP001470230">
    <property type="component" value="Unassembled WGS sequence"/>
</dbReference>
<gene>
    <name evidence="2" type="ORF">M9Y10_036002</name>
</gene>
<feature type="domain" description="Protein kinase" evidence="1">
    <location>
        <begin position="247"/>
        <end position="507"/>
    </location>
</feature>
<evidence type="ECO:0000313" key="2">
    <source>
        <dbReference type="EMBL" id="KAK8838052.1"/>
    </source>
</evidence>
<organism evidence="2 3">
    <name type="scientific">Tritrichomonas musculus</name>
    <dbReference type="NCBI Taxonomy" id="1915356"/>
    <lineage>
        <taxon>Eukaryota</taxon>
        <taxon>Metamonada</taxon>
        <taxon>Parabasalia</taxon>
        <taxon>Tritrichomonadida</taxon>
        <taxon>Tritrichomonadidae</taxon>
        <taxon>Tritrichomonas</taxon>
    </lineage>
</organism>
<accession>A0ABR2GXE7</accession>
<dbReference type="InterPro" id="IPR008271">
    <property type="entry name" value="Ser/Thr_kinase_AS"/>
</dbReference>
<keyword evidence="3" id="KW-1185">Reference proteome</keyword>
<dbReference type="InterPro" id="IPR011009">
    <property type="entry name" value="Kinase-like_dom_sf"/>
</dbReference>
<sequence>MQEVSFKNIPQEYDANINDVQDKVIKTIYNKFIFKYLKYFTAKETIIEADGNNHKNQFEMFLFNYLKSFKFIVFNYLSDLKEINSGKCDVVICVEGYCLIVEQIHLSMFNNIISNLKDHHISIINVTSGISENEMVDDEERKASEEVNNLYSKLSSKIKTKEFFKNTFYSIAGFLIRRYFFPTEYFKDPSFFNFRGNNKENLIKSEFIRCINSADSDPKDVEKIKNKIRSNENNNEPNLREFNEKEFVILRNIYSKENSSLLLVIHLDSLYLFMMKKLIFPDQQNKEKEHEICFNEKYSHRCLTPFYGFLKNNKGKIIGFIYEFMSNGSLKTLIQKNNEKTNEAFSLITINRILQGIDYLHSNSLIHRDLKPSNILIDHDYIPYISDFETVRAIDENDESQEMTNNIGSYLYSSPEQYEGSKVSFPTDIYSFGLIIYYLYAKENMLENNGSEMTDLKYRNILHLPNDIENIEKIESIYQKCVQYKAEERFTIKEIKSLLIIELDSFIINNLLLSDDRPQIFHFIYENFIFHVLNQEICEKSNFDLLMKFNNILDNSDLYNLIGTLFEHGVGMNKNYLKAKKYYEISAKRNNSRALLNLGNLYFKGNGVEQNYSKAKKYYELSSELNNSEALNNLGYIYFGGYGVSQDYLKAKEFFEQSAKKGCSCAYCNLGKLYLKGYGVEKDYFKAKEYFEMSAEQKNSDAFFNLGNIYHYGYGVKQDYSKAVTYYELSGKQKNPNALNSLGKYYYYGIAVNKNYEKAFEYFKQSAEHKKAEALLFLCILYKNGVGVKQDFIKAKECYRLLIEQNNLSFTDLSILLIKFM</sequence>
<dbReference type="SMART" id="SM00671">
    <property type="entry name" value="SEL1"/>
    <property type="match status" value="7"/>
</dbReference>
<dbReference type="Pfam" id="PF00069">
    <property type="entry name" value="Pkinase"/>
    <property type="match status" value="1"/>
</dbReference>
<dbReference type="PROSITE" id="PS50011">
    <property type="entry name" value="PROTEIN_KINASE_DOM"/>
    <property type="match status" value="1"/>
</dbReference>
<dbReference type="EMBL" id="JAPFFF010000057">
    <property type="protein sequence ID" value="KAK8838052.1"/>
    <property type="molecule type" value="Genomic_DNA"/>
</dbReference>
<dbReference type="InterPro" id="IPR019734">
    <property type="entry name" value="TPR_rpt"/>
</dbReference>
<proteinExistence type="predicted"/>
<dbReference type="SMART" id="SM00028">
    <property type="entry name" value="TPR"/>
    <property type="match status" value="3"/>
</dbReference>
<dbReference type="Gene3D" id="1.25.40.10">
    <property type="entry name" value="Tetratricopeptide repeat domain"/>
    <property type="match status" value="2"/>
</dbReference>
<name>A0ABR2GXE7_9EUKA</name>
<dbReference type="PROSITE" id="PS00108">
    <property type="entry name" value="PROTEIN_KINASE_ST"/>
    <property type="match status" value="1"/>
</dbReference>
<dbReference type="SMART" id="SM00220">
    <property type="entry name" value="S_TKc"/>
    <property type="match status" value="1"/>
</dbReference>
<dbReference type="InterPro" id="IPR052945">
    <property type="entry name" value="Mitotic_Regulator"/>
</dbReference>
<dbReference type="PANTHER" id="PTHR43628:SF1">
    <property type="entry name" value="CHITIN SYNTHASE REGULATORY FACTOR 2-RELATED"/>
    <property type="match status" value="1"/>
</dbReference>